<feature type="compositionally biased region" description="Polar residues" evidence="1">
    <location>
        <begin position="73"/>
        <end position="91"/>
    </location>
</feature>
<keyword evidence="3" id="KW-1185">Reference proteome</keyword>
<comment type="caution">
    <text evidence="2">The sequence shown here is derived from an EMBL/GenBank/DDBJ whole genome shotgun (WGS) entry which is preliminary data.</text>
</comment>
<protein>
    <submittedName>
        <fullName evidence="2">Uncharacterized protein</fullName>
    </submittedName>
</protein>
<dbReference type="PANTHER" id="PTHR31025:SF22">
    <property type="entry name" value="IP13529P"/>
    <property type="match status" value="1"/>
</dbReference>
<dbReference type="PANTHER" id="PTHR31025">
    <property type="entry name" value="SI:CH211-196P9.1-RELATED"/>
    <property type="match status" value="1"/>
</dbReference>
<dbReference type="EMBL" id="JAZGQO010000001">
    <property type="protein sequence ID" value="KAK6196113.1"/>
    <property type="molecule type" value="Genomic_DNA"/>
</dbReference>
<evidence type="ECO:0000256" key="1">
    <source>
        <dbReference type="SAM" id="MobiDB-lite"/>
    </source>
</evidence>
<reference evidence="2 3" key="1">
    <citation type="submission" date="2024-01" db="EMBL/GenBank/DDBJ databases">
        <title>The genome of the rayed Mediterranean limpet Patella caerulea (Linnaeus, 1758).</title>
        <authorList>
            <person name="Anh-Thu Weber A."/>
            <person name="Halstead-Nussloch G."/>
        </authorList>
    </citation>
    <scope>NUCLEOTIDE SEQUENCE [LARGE SCALE GENOMIC DNA]</scope>
    <source>
        <strain evidence="2">AATW-2023a</strain>
        <tissue evidence="2">Whole specimen</tissue>
    </source>
</reference>
<feature type="compositionally biased region" description="Low complexity" evidence="1">
    <location>
        <begin position="50"/>
        <end position="72"/>
    </location>
</feature>
<accession>A0AAN8KNM4</accession>
<organism evidence="2 3">
    <name type="scientific">Patella caerulea</name>
    <name type="common">Rayed Mediterranean limpet</name>
    <dbReference type="NCBI Taxonomy" id="87958"/>
    <lineage>
        <taxon>Eukaryota</taxon>
        <taxon>Metazoa</taxon>
        <taxon>Spiralia</taxon>
        <taxon>Lophotrochozoa</taxon>
        <taxon>Mollusca</taxon>
        <taxon>Gastropoda</taxon>
        <taxon>Patellogastropoda</taxon>
        <taxon>Patelloidea</taxon>
        <taxon>Patellidae</taxon>
        <taxon>Patella</taxon>
    </lineage>
</organism>
<evidence type="ECO:0000313" key="3">
    <source>
        <dbReference type="Proteomes" id="UP001347796"/>
    </source>
</evidence>
<proteinExistence type="predicted"/>
<dbReference type="Proteomes" id="UP001347796">
    <property type="component" value="Unassembled WGS sequence"/>
</dbReference>
<sequence>MGVQDINDLSVLEPQDFGEILTIIQARKLCKAIQNELNCPSSSFESGESFSSPIGASTSSESASPLPCSSASRESFSSTGSTDSELSNTDMPKSDWLRNYNIPYQKFPCSLQVHLHSNTRPMNSERREMVRILVDDIQSICRKPSSKDLSIIAMKIVERHEASFCDKSNGRVLGQGHISLYKQLLEKVNNNNRKRSQDQTSTSVKKGAGPFNNYGCIESFWKPSVNTETEKDDFSTKKEFMKKEFPKHINQQNLEMVEQLMQETYPNQRQMINEPLRMETIKEEYPYLFCKKYALIHFKCLTGVDLEKNYIIESKTMKQKILKYLRENMKSDSLKALFKELDSTTEVEGDLHLSQCVPLLLMSSFEESDFIQLFPETSDTAYIKSVIAGQKDKAPVICVVGKFYSSQLIHIFCEDTLLASLRSLDDAVMMAFSLYYILNLRYHSNASITLEFVQRILVGINPVKGTKSTKIKGKKINIHPKVLSLANKLNFDG</sequence>
<evidence type="ECO:0000313" key="2">
    <source>
        <dbReference type="EMBL" id="KAK6196113.1"/>
    </source>
</evidence>
<dbReference type="AlphaFoldDB" id="A0AAN8KNM4"/>
<gene>
    <name evidence="2" type="ORF">SNE40_001402</name>
</gene>
<feature type="region of interest" description="Disordered" evidence="1">
    <location>
        <begin position="50"/>
        <end position="92"/>
    </location>
</feature>
<name>A0AAN8KNM4_PATCE</name>